<dbReference type="Pfam" id="PF02406">
    <property type="entry name" value="MmoB_DmpM"/>
    <property type="match status" value="1"/>
</dbReference>
<sequence>MSGKMVFLALQDNEDSRPIREAIEADNPQAVISQFPGVYKIDAPGRIVVNRESVEARLGRRWNPQDIHLTLVSLSGNIDETDDYFALERI</sequence>
<name>A0A158GJ04_9BURK</name>
<keyword evidence="2" id="KW-0503">Monooxygenase</keyword>
<dbReference type="GO" id="GO:0004497">
    <property type="term" value="F:monooxygenase activity"/>
    <property type="evidence" value="ECO:0007669"/>
    <property type="project" value="UniProtKB-KW"/>
</dbReference>
<reference evidence="2 3" key="1">
    <citation type="submission" date="2016-01" db="EMBL/GenBank/DDBJ databases">
        <authorList>
            <person name="Oliw E.H."/>
        </authorList>
    </citation>
    <scope>NUCLEOTIDE SEQUENCE [LARGE SCALE GENOMIC DNA]</scope>
    <source>
        <strain evidence="2">LMG 27134</strain>
    </source>
</reference>
<dbReference type="OrthoDB" id="9805636at2"/>
<protein>
    <submittedName>
        <fullName evidence="2">Monooxygenase component MmoB/DmpM</fullName>
    </submittedName>
</protein>
<dbReference type="InterPro" id="IPR003454">
    <property type="entry name" value="MOase_MmoB_DmpM"/>
</dbReference>
<evidence type="ECO:0000313" key="3">
    <source>
        <dbReference type="Proteomes" id="UP000054683"/>
    </source>
</evidence>
<dbReference type="Gene3D" id="3.90.56.10">
    <property type="entry name" value="Monooxygenase component MmoB/DmpM"/>
    <property type="match status" value="1"/>
</dbReference>
<dbReference type="AlphaFoldDB" id="A0A158GJ04"/>
<comment type="similarity">
    <text evidence="1">Belongs to the TmoD/XamoD family.</text>
</comment>
<keyword evidence="2" id="KW-0560">Oxidoreductase</keyword>
<dbReference type="Proteomes" id="UP000054683">
    <property type="component" value="Unassembled WGS sequence"/>
</dbReference>
<dbReference type="EMBL" id="FCOK02000015">
    <property type="protein sequence ID" value="SAL32036.1"/>
    <property type="molecule type" value="Genomic_DNA"/>
</dbReference>
<evidence type="ECO:0000256" key="1">
    <source>
        <dbReference type="ARBA" id="ARBA00006313"/>
    </source>
</evidence>
<dbReference type="SUPFAM" id="SSF56029">
    <property type="entry name" value="Monooxygenase (hydroxylase) regulatory protein"/>
    <property type="match status" value="1"/>
</dbReference>
<gene>
    <name evidence="2" type="ORF">AWB69_02745</name>
</gene>
<dbReference type="GeneID" id="77199524"/>
<accession>A0A158GJ04</accession>
<dbReference type="InterPro" id="IPR036889">
    <property type="entry name" value="mOase_MmoB_DmpM_sf"/>
</dbReference>
<proteinExistence type="inferred from homology"/>
<evidence type="ECO:0000313" key="2">
    <source>
        <dbReference type="EMBL" id="SAL32036.1"/>
    </source>
</evidence>
<dbReference type="RefSeq" id="WP_062085380.1">
    <property type="nucleotide sequence ID" value="NZ_FCOK02000015.1"/>
</dbReference>
<organism evidence="2 3">
    <name type="scientific">Caballeronia udeis</name>
    <dbReference type="NCBI Taxonomy" id="1232866"/>
    <lineage>
        <taxon>Bacteria</taxon>
        <taxon>Pseudomonadati</taxon>
        <taxon>Pseudomonadota</taxon>
        <taxon>Betaproteobacteria</taxon>
        <taxon>Burkholderiales</taxon>
        <taxon>Burkholderiaceae</taxon>
        <taxon>Caballeronia</taxon>
    </lineage>
</organism>